<dbReference type="EMBL" id="BTSX01000005">
    <property type="protein sequence ID" value="GMS99483.1"/>
    <property type="molecule type" value="Genomic_DNA"/>
</dbReference>
<accession>A0AAV5TZM7</accession>
<reference evidence="1" key="1">
    <citation type="submission" date="2023-10" db="EMBL/GenBank/DDBJ databases">
        <title>Genome assembly of Pristionchus species.</title>
        <authorList>
            <person name="Yoshida K."/>
            <person name="Sommer R.J."/>
        </authorList>
    </citation>
    <scope>NUCLEOTIDE SEQUENCE</scope>
    <source>
        <strain evidence="1">RS0144</strain>
    </source>
</reference>
<dbReference type="AlphaFoldDB" id="A0AAV5TZM7"/>
<evidence type="ECO:0000313" key="2">
    <source>
        <dbReference type="Proteomes" id="UP001432027"/>
    </source>
</evidence>
<dbReference type="Proteomes" id="UP001432027">
    <property type="component" value="Unassembled WGS sequence"/>
</dbReference>
<sequence>SFEYNAWNSMEGDILIFATTFFPLLLNSTAATQLSFDGNIIAHEMYHAFVIKSLPGRSGAFRNEAVCLSQHYHRSCQLFAEGECKSGNSTFTEDGPDLEGLRAGFELL</sequence>
<organism evidence="1 2">
    <name type="scientific">Pristionchus entomophagus</name>
    <dbReference type="NCBI Taxonomy" id="358040"/>
    <lineage>
        <taxon>Eukaryota</taxon>
        <taxon>Metazoa</taxon>
        <taxon>Ecdysozoa</taxon>
        <taxon>Nematoda</taxon>
        <taxon>Chromadorea</taxon>
        <taxon>Rhabditida</taxon>
        <taxon>Rhabditina</taxon>
        <taxon>Diplogasteromorpha</taxon>
        <taxon>Diplogasteroidea</taxon>
        <taxon>Neodiplogasteridae</taxon>
        <taxon>Pristionchus</taxon>
    </lineage>
</organism>
<name>A0AAV5TZM7_9BILA</name>
<evidence type="ECO:0008006" key="3">
    <source>
        <dbReference type="Google" id="ProtNLM"/>
    </source>
</evidence>
<comment type="caution">
    <text evidence="1">The sequence shown here is derived from an EMBL/GenBank/DDBJ whole genome shotgun (WGS) entry which is preliminary data.</text>
</comment>
<dbReference type="SUPFAM" id="SSF55486">
    <property type="entry name" value="Metalloproteases ('zincins'), catalytic domain"/>
    <property type="match status" value="1"/>
</dbReference>
<protein>
    <recommendedName>
        <fullName evidence="3">Peptidase</fullName>
    </recommendedName>
</protein>
<proteinExistence type="predicted"/>
<keyword evidence="2" id="KW-1185">Reference proteome</keyword>
<evidence type="ECO:0000313" key="1">
    <source>
        <dbReference type="EMBL" id="GMS99483.1"/>
    </source>
</evidence>
<feature type="non-terminal residue" evidence="1">
    <location>
        <position position="1"/>
    </location>
</feature>
<gene>
    <name evidence="1" type="ORF">PENTCL1PPCAC_21658</name>
</gene>
<feature type="non-terminal residue" evidence="1">
    <location>
        <position position="108"/>
    </location>
</feature>